<feature type="domain" description="Reverse transcriptase" evidence="1">
    <location>
        <begin position="139"/>
        <end position="412"/>
    </location>
</feature>
<sequence>DCSSDHKLLIAKFRIRLKRIWKIHRPIRCDLTNIPSKFQAKMGMIKNKDGKDLTEAEEIKKRWREYTEDLYRNDNNIEDSFDDTFSQAVLDSNITSNEIEEVIKNLKINSSPGPDGLTTNFYKIFQKEVIPNLQILYNKIMENKIIPETWKKSEIITILKPNKEETDPNSYRPITLSNVDYKIFMKIIANRLREIMPTLIEEDQYGFIKKRMIADPIRNIINVIDHATRERRKLLLIKLDVYKAFDTINHNYLANLCEECNLGKNICGVIRELYKENQAEIVNGSNSRTIEIKSGTKQGCPLSPLLFALAIEPLANLIRSDKSIKGYRIDREEIKINLYADDAMVLIGTMDDSVKAVKKVIKKFESILGLVINIEKSEILHKNLTWKELKEAQSTLGVKLGGKKLKYLGIHISKNLNNIIQINYNPLWKKISKQIIDWKKMELEHYNKVEGLQNDDIT</sequence>
<keyword evidence="3" id="KW-1185">Reference proteome</keyword>
<proteinExistence type="predicted"/>
<dbReference type="CDD" id="cd01650">
    <property type="entry name" value="RT_nLTR_like"/>
    <property type="match status" value="1"/>
</dbReference>
<dbReference type="PANTHER" id="PTHR31635">
    <property type="entry name" value="REVERSE TRANSCRIPTASE DOMAIN-CONTAINING PROTEIN-RELATED"/>
    <property type="match status" value="1"/>
</dbReference>
<name>A0A803TKJ5_ANOCA</name>
<dbReference type="SUPFAM" id="SSF56672">
    <property type="entry name" value="DNA/RNA polymerases"/>
    <property type="match status" value="1"/>
</dbReference>
<reference evidence="2 3" key="1">
    <citation type="submission" date="2009-12" db="EMBL/GenBank/DDBJ databases">
        <title>The Genome Sequence of Anolis carolinensis (Green Anole Lizard).</title>
        <authorList>
            <consortium name="The Genome Sequencing Platform"/>
            <person name="Di Palma F."/>
            <person name="Alfoldi J."/>
            <person name="Heiman D."/>
            <person name="Young S."/>
            <person name="Grabherr M."/>
            <person name="Johnson J."/>
            <person name="Lander E.S."/>
            <person name="Lindblad-Toh K."/>
        </authorList>
    </citation>
    <scope>NUCLEOTIDE SEQUENCE [LARGE SCALE GENOMIC DNA]</scope>
    <source>
        <strain evidence="2 3">JBL SC #1</strain>
    </source>
</reference>
<dbReference type="InterPro" id="IPR043502">
    <property type="entry name" value="DNA/RNA_pol_sf"/>
</dbReference>
<organism evidence="2 3">
    <name type="scientific">Anolis carolinensis</name>
    <name type="common">Green anole</name>
    <name type="synonym">American chameleon</name>
    <dbReference type="NCBI Taxonomy" id="28377"/>
    <lineage>
        <taxon>Eukaryota</taxon>
        <taxon>Metazoa</taxon>
        <taxon>Chordata</taxon>
        <taxon>Craniata</taxon>
        <taxon>Vertebrata</taxon>
        <taxon>Euteleostomi</taxon>
        <taxon>Lepidosauria</taxon>
        <taxon>Squamata</taxon>
        <taxon>Bifurcata</taxon>
        <taxon>Unidentata</taxon>
        <taxon>Episquamata</taxon>
        <taxon>Toxicofera</taxon>
        <taxon>Iguania</taxon>
        <taxon>Dactyloidae</taxon>
        <taxon>Anolis</taxon>
    </lineage>
</organism>
<dbReference type="InParanoid" id="A0A803TKJ5"/>
<dbReference type="Ensembl" id="ENSACAT00000050177.1">
    <property type="protein sequence ID" value="ENSACAP00000035735.1"/>
    <property type="gene ID" value="ENSACAG00000035006.1"/>
</dbReference>
<protein>
    <recommendedName>
        <fullName evidence="1">Reverse transcriptase domain-containing protein</fullName>
    </recommendedName>
</protein>
<evidence type="ECO:0000259" key="1">
    <source>
        <dbReference type="PROSITE" id="PS50878"/>
    </source>
</evidence>
<dbReference type="Proteomes" id="UP000001646">
    <property type="component" value="Chromosome 3"/>
</dbReference>
<dbReference type="AlphaFoldDB" id="A0A803TKJ5"/>
<evidence type="ECO:0000313" key="2">
    <source>
        <dbReference type="Ensembl" id="ENSACAP00000035735.1"/>
    </source>
</evidence>
<dbReference type="PANTHER" id="PTHR31635:SF196">
    <property type="entry name" value="REVERSE TRANSCRIPTASE DOMAIN-CONTAINING PROTEIN-RELATED"/>
    <property type="match status" value="1"/>
</dbReference>
<accession>A0A803TKJ5</accession>
<reference evidence="2" key="2">
    <citation type="submission" date="2025-08" db="UniProtKB">
        <authorList>
            <consortium name="Ensembl"/>
        </authorList>
    </citation>
    <scope>IDENTIFICATION</scope>
</reference>
<dbReference type="InterPro" id="IPR000477">
    <property type="entry name" value="RT_dom"/>
</dbReference>
<dbReference type="GeneTree" id="ENSGT00940000163630"/>
<reference evidence="2" key="3">
    <citation type="submission" date="2025-09" db="UniProtKB">
        <authorList>
            <consortium name="Ensembl"/>
        </authorList>
    </citation>
    <scope>IDENTIFICATION</scope>
</reference>
<dbReference type="Pfam" id="PF00078">
    <property type="entry name" value="RVT_1"/>
    <property type="match status" value="1"/>
</dbReference>
<evidence type="ECO:0000313" key="3">
    <source>
        <dbReference type="Proteomes" id="UP000001646"/>
    </source>
</evidence>
<dbReference type="PROSITE" id="PS50878">
    <property type="entry name" value="RT_POL"/>
    <property type="match status" value="1"/>
</dbReference>